<feature type="signal peptide" evidence="10">
    <location>
        <begin position="1"/>
        <end position="21"/>
    </location>
</feature>
<feature type="domain" description="Ferric reductase NAD binding" evidence="12">
    <location>
        <begin position="629"/>
        <end position="791"/>
    </location>
</feature>
<comment type="subcellular location">
    <subcellularLocation>
        <location evidence="1">Membrane</location>
        <topology evidence="1">Multi-pass membrane protein</topology>
    </subcellularLocation>
</comment>
<comment type="caution">
    <text evidence="13">The sequence shown here is derived from an EMBL/GenBank/DDBJ whole genome shotgun (WGS) entry which is preliminary data.</text>
</comment>
<keyword evidence="3 9" id="KW-0812">Transmembrane</keyword>
<dbReference type="CDD" id="cd06186">
    <property type="entry name" value="NOX_Duox_like_FAD_NADP"/>
    <property type="match status" value="1"/>
</dbReference>
<keyword evidence="7 9" id="KW-0472">Membrane</keyword>
<proteinExistence type="predicted"/>
<dbReference type="InterPro" id="IPR013130">
    <property type="entry name" value="Fe3_Rdtase_TM_dom"/>
</dbReference>
<dbReference type="InterPro" id="IPR013121">
    <property type="entry name" value="Fe_red_NAD-bd_6"/>
</dbReference>
<feature type="transmembrane region" description="Helical" evidence="9">
    <location>
        <begin position="257"/>
        <end position="278"/>
    </location>
</feature>
<feature type="compositionally biased region" description="Polar residues" evidence="8">
    <location>
        <begin position="536"/>
        <end position="551"/>
    </location>
</feature>
<evidence type="ECO:0000256" key="8">
    <source>
        <dbReference type="SAM" id="MobiDB-lite"/>
    </source>
</evidence>
<keyword evidence="2" id="KW-0813">Transport</keyword>
<reference evidence="13 14" key="1">
    <citation type="submission" date="2017-03" db="EMBL/GenBank/DDBJ databases">
        <title>Genomes of endolithic fungi from Antarctica.</title>
        <authorList>
            <person name="Coleine C."/>
            <person name="Masonjones S."/>
            <person name="Stajich J.E."/>
        </authorList>
    </citation>
    <scope>NUCLEOTIDE SEQUENCE [LARGE SCALE GENOMIC DNA]</scope>
    <source>
        <strain evidence="13 14">CCFEE 6314</strain>
    </source>
</reference>
<evidence type="ECO:0000313" key="13">
    <source>
        <dbReference type="EMBL" id="RVX75813.1"/>
    </source>
</evidence>
<name>A0A438NJB1_EXOME</name>
<dbReference type="SFLD" id="SFLDG01168">
    <property type="entry name" value="Ferric_reductase_subgroup_(FRE"/>
    <property type="match status" value="1"/>
</dbReference>
<protein>
    <recommendedName>
        <fullName evidence="15">FAD-binding FR-type domain-containing protein</fullName>
    </recommendedName>
</protein>
<dbReference type="InterPro" id="IPR039261">
    <property type="entry name" value="FNR_nucleotide-bd"/>
</dbReference>
<evidence type="ECO:0000256" key="5">
    <source>
        <dbReference type="ARBA" id="ARBA00023002"/>
    </source>
</evidence>
<evidence type="ECO:0000259" key="12">
    <source>
        <dbReference type="Pfam" id="PF08030"/>
    </source>
</evidence>
<keyword evidence="6" id="KW-0406">Ion transport</keyword>
<evidence type="ECO:0000256" key="3">
    <source>
        <dbReference type="ARBA" id="ARBA00022692"/>
    </source>
</evidence>
<feature type="region of interest" description="Disordered" evidence="8">
    <location>
        <begin position="527"/>
        <end position="557"/>
    </location>
</feature>
<dbReference type="PANTHER" id="PTHR32361">
    <property type="entry name" value="FERRIC/CUPRIC REDUCTASE TRANSMEMBRANE COMPONENT"/>
    <property type="match status" value="1"/>
</dbReference>
<dbReference type="InterPro" id="IPR051410">
    <property type="entry name" value="Ferric/Cupric_Reductase"/>
</dbReference>
<feature type="transmembrane region" description="Helical" evidence="9">
    <location>
        <begin position="376"/>
        <end position="398"/>
    </location>
</feature>
<dbReference type="GO" id="GO:0000293">
    <property type="term" value="F:ferric-chelate reductase activity"/>
    <property type="evidence" value="ECO:0007669"/>
    <property type="project" value="TreeGrafter"/>
</dbReference>
<evidence type="ECO:0000256" key="2">
    <source>
        <dbReference type="ARBA" id="ARBA00022448"/>
    </source>
</evidence>
<gene>
    <name evidence="13" type="ORF">B0A52_00169</name>
</gene>
<evidence type="ECO:0000256" key="6">
    <source>
        <dbReference type="ARBA" id="ARBA00023065"/>
    </source>
</evidence>
<dbReference type="Pfam" id="PF08030">
    <property type="entry name" value="NAD_binding_6"/>
    <property type="match status" value="1"/>
</dbReference>
<dbReference type="VEuPathDB" id="FungiDB:PV10_01802"/>
<keyword evidence="10" id="KW-0732">Signal</keyword>
<dbReference type="Gene3D" id="3.40.50.80">
    <property type="entry name" value="Nucleotide-binding domain of ferredoxin-NADP reductase (FNR) module"/>
    <property type="match status" value="1"/>
</dbReference>
<dbReference type="Pfam" id="PF01794">
    <property type="entry name" value="Ferric_reduct"/>
    <property type="match status" value="1"/>
</dbReference>
<evidence type="ECO:0000256" key="4">
    <source>
        <dbReference type="ARBA" id="ARBA00022989"/>
    </source>
</evidence>
<dbReference type="GO" id="GO:0006826">
    <property type="term" value="P:iron ion transport"/>
    <property type="evidence" value="ECO:0007669"/>
    <property type="project" value="TreeGrafter"/>
</dbReference>
<evidence type="ECO:0000259" key="11">
    <source>
        <dbReference type="Pfam" id="PF01794"/>
    </source>
</evidence>
<sequence>MIPPSLLLAPVLLSLFRHVSGAVMIQETKHGVIGLGIPMYKPVCCYACHDALSSLNLNCTTFSHGHMGMEGMDMKLIKRMDMGGDSMAQTTDECRASDPTWLATLAYCIHSRCTAEGADVDSQDRCFQTIAANTHPVPNLHSCMPAQPPTGELEQDAEWLNTTSLVNDAAYDDQRRTLDGFARSEEVHTRYGLVVWMLTIGIPVLAGVFTLVKSNLAPKQSSSLSQKLNQYLFLPALSNGRQLQPLPYSIGYAPSRILSLFIFFYVSLNIIFCCVSYDNQTPNTWFSTNKDQTAAYVGNRTGVLSFANLGLAIAFSGRNNLLIALTGWSQTTFLTIHRWVSRVATVQAVVHSIIYTVTYFWSGGAQAYYAEVKLPYYWWGIIATVVMSVSVGFSVLPVRLRAYELFLITHIVLAILAIVGCWYHVDLRFNKRWGYEVWIYLAMAFWAFDRVFRFGRVLWYNEWTVPVASHVEKVPGSEFLQLTIFPGKRWVSSIGPGKHTFLTFPGKMWESHPFTVADWGFLGSTGPEGEGAPSSWKPTSEGSSSVASPTESTDEKRVAVVQESAMADKGASDKGRFYIRILIRPHTGSTRSLLGKFSSSPPSPRHLRILTEGPYAGHSQTLHPLKHADTVLCIAGGIGVTYSLGFIKQYLKQNKTSSLTTGKRLLARTTRFTLAWSAREEELIEHVTQNMIPADATTTGHLEVNVWHTKERQTTGSTEEFAQETKTISNAEDYSPSPSSPNKEYTNITSLTTGSRMPVDSVIRSVLEPSRRVAVLVCAPGTLADEVRRSVVKAVGDGFEVQLIEEAFAW</sequence>
<evidence type="ECO:0000256" key="7">
    <source>
        <dbReference type="ARBA" id="ARBA00023136"/>
    </source>
</evidence>
<organism evidence="13 14">
    <name type="scientific">Exophiala mesophila</name>
    <name type="common">Black yeast-like fungus</name>
    <dbReference type="NCBI Taxonomy" id="212818"/>
    <lineage>
        <taxon>Eukaryota</taxon>
        <taxon>Fungi</taxon>
        <taxon>Dikarya</taxon>
        <taxon>Ascomycota</taxon>
        <taxon>Pezizomycotina</taxon>
        <taxon>Eurotiomycetes</taxon>
        <taxon>Chaetothyriomycetidae</taxon>
        <taxon>Chaetothyriales</taxon>
        <taxon>Herpotrichiellaceae</taxon>
        <taxon>Exophiala</taxon>
    </lineage>
</organism>
<dbReference type="GO" id="GO:0006879">
    <property type="term" value="P:intracellular iron ion homeostasis"/>
    <property type="evidence" value="ECO:0007669"/>
    <property type="project" value="TreeGrafter"/>
</dbReference>
<accession>A0A438NJB1</accession>
<dbReference type="SUPFAM" id="SSF52343">
    <property type="entry name" value="Ferredoxin reductase-like, C-terminal NADP-linked domain"/>
    <property type="match status" value="1"/>
</dbReference>
<dbReference type="Proteomes" id="UP000288859">
    <property type="component" value="Unassembled WGS sequence"/>
</dbReference>
<evidence type="ECO:0000256" key="9">
    <source>
        <dbReference type="SAM" id="Phobius"/>
    </source>
</evidence>
<dbReference type="AlphaFoldDB" id="A0A438NJB1"/>
<feature type="region of interest" description="Disordered" evidence="8">
    <location>
        <begin position="711"/>
        <end position="749"/>
    </location>
</feature>
<feature type="transmembrane region" description="Helical" evidence="9">
    <location>
        <begin position="193"/>
        <end position="212"/>
    </location>
</feature>
<dbReference type="OrthoDB" id="167398at2759"/>
<evidence type="ECO:0008006" key="15">
    <source>
        <dbReference type="Google" id="ProtNLM"/>
    </source>
</evidence>
<feature type="transmembrane region" description="Helical" evidence="9">
    <location>
        <begin position="339"/>
        <end position="361"/>
    </location>
</feature>
<dbReference type="GO" id="GO:0005886">
    <property type="term" value="C:plasma membrane"/>
    <property type="evidence" value="ECO:0007669"/>
    <property type="project" value="TreeGrafter"/>
</dbReference>
<dbReference type="PANTHER" id="PTHR32361:SF9">
    <property type="entry name" value="FERRIC REDUCTASE TRANSMEMBRANE COMPONENT 3-RELATED"/>
    <property type="match status" value="1"/>
</dbReference>
<feature type="chain" id="PRO_5019088275" description="FAD-binding FR-type domain-containing protein" evidence="10">
    <location>
        <begin position="22"/>
        <end position="810"/>
    </location>
</feature>
<feature type="compositionally biased region" description="Polar residues" evidence="8">
    <location>
        <begin position="714"/>
        <end position="749"/>
    </location>
</feature>
<dbReference type="SFLD" id="SFLDS00052">
    <property type="entry name" value="Ferric_Reductase_Domain"/>
    <property type="match status" value="1"/>
</dbReference>
<evidence type="ECO:0000256" key="10">
    <source>
        <dbReference type="SAM" id="SignalP"/>
    </source>
</evidence>
<evidence type="ECO:0000313" key="14">
    <source>
        <dbReference type="Proteomes" id="UP000288859"/>
    </source>
</evidence>
<evidence type="ECO:0000256" key="1">
    <source>
        <dbReference type="ARBA" id="ARBA00004141"/>
    </source>
</evidence>
<dbReference type="EMBL" id="NAJM01000001">
    <property type="protein sequence ID" value="RVX75813.1"/>
    <property type="molecule type" value="Genomic_DNA"/>
</dbReference>
<dbReference type="GO" id="GO:0015677">
    <property type="term" value="P:copper ion import"/>
    <property type="evidence" value="ECO:0007669"/>
    <property type="project" value="TreeGrafter"/>
</dbReference>
<feature type="domain" description="Ferric oxidoreductase" evidence="11">
    <location>
        <begin position="301"/>
        <end position="421"/>
    </location>
</feature>
<keyword evidence="4 9" id="KW-1133">Transmembrane helix</keyword>
<keyword evidence="5" id="KW-0560">Oxidoreductase</keyword>
<feature type="transmembrane region" description="Helical" evidence="9">
    <location>
        <begin position="405"/>
        <end position="425"/>
    </location>
</feature>